<reference evidence="9" key="2">
    <citation type="submission" date="2024-02" db="EMBL/GenBank/DDBJ databases">
        <title>The Genome Sequence of Enterococcus diestrammenae JM9A.</title>
        <authorList>
            <person name="Earl A."/>
            <person name="Manson A."/>
            <person name="Gilmore M."/>
            <person name="Sanders J."/>
            <person name="Shea T."/>
            <person name="Howe W."/>
            <person name="Livny J."/>
            <person name="Cuomo C."/>
            <person name="Neafsey D."/>
            <person name="Birren B."/>
        </authorList>
    </citation>
    <scope>NUCLEOTIDE SEQUENCE</scope>
    <source>
        <strain evidence="9">JM9A</strain>
    </source>
</reference>
<keyword evidence="2" id="KW-0813">Transport</keyword>
<evidence type="ECO:0000313" key="9">
    <source>
        <dbReference type="EMBL" id="MEO1781558.1"/>
    </source>
</evidence>
<evidence type="ECO:0000256" key="2">
    <source>
        <dbReference type="ARBA" id="ARBA00022448"/>
    </source>
</evidence>
<dbReference type="InterPro" id="IPR004720">
    <property type="entry name" value="PTS_IIB_sorbose-sp"/>
</dbReference>
<dbReference type="PROSITE" id="PS51101">
    <property type="entry name" value="PTS_EIIB_TYPE_4"/>
    <property type="match status" value="1"/>
</dbReference>
<dbReference type="Proteomes" id="UP001429357">
    <property type="component" value="Unassembled WGS sequence"/>
</dbReference>
<dbReference type="Pfam" id="PF03830">
    <property type="entry name" value="PTSIIB_sorb"/>
    <property type="match status" value="1"/>
</dbReference>
<evidence type="ECO:0000256" key="1">
    <source>
        <dbReference type="ARBA" id="ARBA00004496"/>
    </source>
</evidence>
<keyword evidence="3" id="KW-0963">Cytoplasm</keyword>
<dbReference type="SUPFAM" id="SSF52728">
    <property type="entry name" value="PTS IIb component"/>
    <property type="match status" value="1"/>
</dbReference>
<keyword evidence="6" id="KW-0598">Phosphotransferase system</keyword>
<comment type="subcellular location">
    <subcellularLocation>
        <location evidence="1">Cytoplasm</location>
    </subcellularLocation>
</comment>
<reference evidence="9" key="1">
    <citation type="submission" date="2016-06" db="EMBL/GenBank/DDBJ databases">
        <authorList>
            <person name="Van Tyne D."/>
        </authorList>
    </citation>
    <scope>NUCLEOTIDE SEQUENCE</scope>
    <source>
        <strain evidence="9">JM9A</strain>
    </source>
</reference>
<evidence type="ECO:0000256" key="6">
    <source>
        <dbReference type="ARBA" id="ARBA00022683"/>
    </source>
</evidence>
<feature type="domain" description="PTS EIIB type-4" evidence="8">
    <location>
        <begin position="9"/>
        <end position="174"/>
    </location>
</feature>
<keyword evidence="5" id="KW-0808">Transferase</keyword>
<evidence type="ECO:0000256" key="4">
    <source>
        <dbReference type="ARBA" id="ARBA00022597"/>
    </source>
</evidence>
<accession>A0ABV0F0H5</accession>
<keyword evidence="7" id="KW-0418">Kinase</keyword>
<dbReference type="CDD" id="cd00001">
    <property type="entry name" value="PTS_IIB_man"/>
    <property type="match status" value="1"/>
</dbReference>
<proteinExistence type="predicted"/>
<dbReference type="Gene3D" id="3.40.35.10">
    <property type="entry name" value="Phosphotransferase system, sorbose subfamily IIB component"/>
    <property type="match status" value="1"/>
</dbReference>
<dbReference type="InterPro" id="IPR036667">
    <property type="entry name" value="PTS_IIB_sorbose-sp_sf"/>
</dbReference>
<gene>
    <name evidence="9" type="ORF">BAU18_001144</name>
</gene>
<name>A0ABV0F0H5_9ENTE</name>
<comment type="caution">
    <text evidence="9">The sequence shown here is derived from an EMBL/GenBank/DDBJ whole genome shotgun (WGS) entry which is preliminary data.</text>
</comment>
<evidence type="ECO:0000313" key="10">
    <source>
        <dbReference type="Proteomes" id="UP001429357"/>
    </source>
</evidence>
<organism evidence="9 10">
    <name type="scientific">Enterococcus diestrammenae</name>
    <dbReference type="NCBI Taxonomy" id="1155073"/>
    <lineage>
        <taxon>Bacteria</taxon>
        <taxon>Bacillati</taxon>
        <taxon>Bacillota</taxon>
        <taxon>Bacilli</taxon>
        <taxon>Lactobacillales</taxon>
        <taxon>Enterococcaceae</taxon>
        <taxon>Enterococcus</taxon>
    </lineage>
</organism>
<dbReference type="EMBL" id="MAEI02000001">
    <property type="protein sequence ID" value="MEO1781558.1"/>
    <property type="molecule type" value="Genomic_DNA"/>
</dbReference>
<evidence type="ECO:0000259" key="8">
    <source>
        <dbReference type="PROSITE" id="PS51101"/>
    </source>
</evidence>
<evidence type="ECO:0000256" key="7">
    <source>
        <dbReference type="ARBA" id="ARBA00022777"/>
    </source>
</evidence>
<dbReference type="InterPro" id="IPR018455">
    <property type="entry name" value="PTS_IIB_sorbose-sp_subgr"/>
</dbReference>
<keyword evidence="4" id="KW-0762">Sugar transport</keyword>
<sequence length="177" mass="19843">MHWIGGIAISVDIRLARIDDRLIHGQVATAWSKQTGVNRIIVVSDEVANDPLRNFLLREAAPPGIKVNVIDTQKMIRLFFSGLLAGERLMLLFTKPQDVLRLVEAGVTLTVVNIGGMRYLTGKKMITNFISVDEEDIRCFRLLAQHQVALEVRKVPGDRKLDLMELLAKEEAKSSLQ</sequence>
<protein>
    <submittedName>
        <fullName evidence="9">PTS system, mannose-specific IIB component</fullName>
    </submittedName>
</protein>
<keyword evidence="10" id="KW-1185">Reference proteome</keyword>
<evidence type="ECO:0000256" key="3">
    <source>
        <dbReference type="ARBA" id="ARBA00022490"/>
    </source>
</evidence>
<evidence type="ECO:0000256" key="5">
    <source>
        <dbReference type="ARBA" id="ARBA00022679"/>
    </source>
</evidence>
<dbReference type="NCBIfam" id="TIGR00854">
    <property type="entry name" value="pts-sorbose"/>
    <property type="match status" value="1"/>
</dbReference>